<dbReference type="PANTHER" id="PTHR43232:SF2">
    <property type="entry name" value="MOLYBDENUM COFACTOR BIOSYNTHESIS PROTEIN B"/>
    <property type="match status" value="1"/>
</dbReference>
<dbReference type="RefSeq" id="WP_390307958.1">
    <property type="nucleotide sequence ID" value="NZ_JBHRRZ010000039.1"/>
</dbReference>
<evidence type="ECO:0000256" key="5">
    <source>
        <dbReference type="ARBA" id="ARBA00023150"/>
    </source>
</evidence>
<dbReference type="Gene3D" id="3.40.980.10">
    <property type="entry name" value="MoaB/Mog-like domain"/>
    <property type="match status" value="1"/>
</dbReference>
<dbReference type="EMBL" id="JBHRRZ010000039">
    <property type="protein sequence ID" value="MFC2949936.1"/>
    <property type="molecule type" value="Genomic_DNA"/>
</dbReference>
<name>A0ABV7A9Y2_9BACI</name>
<evidence type="ECO:0000256" key="6">
    <source>
        <dbReference type="PIRNR" id="PIRNR006443"/>
    </source>
</evidence>
<organism evidence="8 9">
    <name type="scientific">Virgibacillus sediminis</name>
    <dbReference type="NCBI Taxonomy" id="202260"/>
    <lineage>
        <taxon>Bacteria</taxon>
        <taxon>Bacillati</taxon>
        <taxon>Bacillota</taxon>
        <taxon>Bacilli</taxon>
        <taxon>Bacillales</taxon>
        <taxon>Bacillaceae</taxon>
        <taxon>Virgibacillus</taxon>
    </lineage>
</organism>
<evidence type="ECO:0000313" key="8">
    <source>
        <dbReference type="EMBL" id="MFC2949936.1"/>
    </source>
</evidence>
<dbReference type="Proteomes" id="UP001595387">
    <property type="component" value="Unassembled WGS sequence"/>
</dbReference>
<comment type="caution">
    <text evidence="8">The sequence shown here is derived from an EMBL/GenBank/DDBJ whole genome shotgun (WGS) entry which is preliminary data.</text>
</comment>
<dbReference type="PROSITE" id="PS01078">
    <property type="entry name" value="MOCF_BIOSYNTHESIS_1"/>
    <property type="match status" value="1"/>
</dbReference>
<protein>
    <recommendedName>
        <fullName evidence="4 6">Molybdenum cofactor biosynthesis protein B</fullName>
    </recommendedName>
</protein>
<dbReference type="InterPro" id="IPR001453">
    <property type="entry name" value="MoaB/Mog_dom"/>
</dbReference>
<sequence>MLEKHREASPKKVACAVITVSDTGDEHTDESGKLMKKMLQDEGHRIVEYRIVPDQVEDIQSIVTSVLDDSSVEAVLINGGTGIAKRDVTIESLDLLFDKAIPGFGELFRMLSYQYDIGSASMLSRAVAGISGGRVIFATPGSSGAVKLAMEKLILPELGHTVMELAKDSER</sequence>
<dbReference type="CDD" id="cd00886">
    <property type="entry name" value="MogA_MoaB"/>
    <property type="match status" value="1"/>
</dbReference>
<dbReference type="InterPro" id="IPR012245">
    <property type="entry name" value="MoaB"/>
</dbReference>
<comment type="function">
    <text evidence="1 6">May be involved in the biosynthesis of molybdopterin.</text>
</comment>
<dbReference type="SUPFAM" id="SSF53218">
    <property type="entry name" value="Molybdenum cofactor biosynthesis proteins"/>
    <property type="match status" value="1"/>
</dbReference>
<comment type="pathway">
    <text evidence="2 6">Cofactor biosynthesis; molybdopterin biosynthesis.</text>
</comment>
<gene>
    <name evidence="8" type="ORF">ACFODW_16555</name>
</gene>
<proteinExistence type="inferred from homology"/>
<evidence type="ECO:0000259" key="7">
    <source>
        <dbReference type="SMART" id="SM00852"/>
    </source>
</evidence>
<evidence type="ECO:0000256" key="3">
    <source>
        <dbReference type="ARBA" id="ARBA00006112"/>
    </source>
</evidence>
<dbReference type="NCBIfam" id="TIGR00177">
    <property type="entry name" value="molyb_syn"/>
    <property type="match status" value="1"/>
</dbReference>
<keyword evidence="5 6" id="KW-0501">Molybdenum cofactor biosynthesis</keyword>
<keyword evidence="9" id="KW-1185">Reference proteome</keyword>
<evidence type="ECO:0000313" key="9">
    <source>
        <dbReference type="Proteomes" id="UP001595387"/>
    </source>
</evidence>
<feature type="domain" description="MoaB/Mog" evidence="7">
    <location>
        <begin position="16"/>
        <end position="161"/>
    </location>
</feature>
<evidence type="ECO:0000256" key="4">
    <source>
        <dbReference type="ARBA" id="ARBA00015262"/>
    </source>
</evidence>
<comment type="similarity">
    <text evidence="3 6">Belongs to the MoaB/Mog family.</text>
</comment>
<reference evidence="9" key="1">
    <citation type="journal article" date="2019" name="Int. J. Syst. Evol. Microbiol.">
        <title>The Global Catalogue of Microorganisms (GCM) 10K type strain sequencing project: providing services to taxonomists for standard genome sequencing and annotation.</title>
        <authorList>
            <consortium name="The Broad Institute Genomics Platform"/>
            <consortium name="The Broad Institute Genome Sequencing Center for Infectious Disease"/>
            <person name="Wu L."/>
            <person name="Ma J."/>
        </authorList>
    </citation>
    <scope>NUCLEOTIDE SEQUENCE [LARGE SCALE GENOMIC DNA]</scope>
    <source>
        <strain evidence="9">KCTC 13193</strain>
    </source>
</reference>
<dbReference type="PANTHER" id="PTHR43232">
    <property type="entry name" value="MOLYBDENUM COFACTOR BIOSYNTHESIS PROTEIN B"/>
    <property type="match status" value="1"/>
</dbReference>
<dbReference type="PIRSF" id="PIRSF006443">
    <property type="entry name" value="MoaB"/>
    <property type="match status" value="1"/>
</dbReference>
<dbReference type="InterPro" id="IPR036425">
    <property type="entry name" value="MoaB/Mog-like_dom_sf"/>
</dbReference>
<dbReference type="Pfam" id="PF00994">
    <property type="entry name" value="MoCF_biosynth"/>
    <property type="match status" value="1"/>
</dbReference>
<evidence type="ECO:0000256" key="2">
    <source>
        <dbReference type="ARBA" id="ARBA00005046"/>
    </source>
</evidence>
<accession>A0ABV7A9Y2</accession>
<dbReference type="SMART" id="SM00852">
    <property type="entry name" value="MoCF_biosynth"/>
    <property type="match status" value="1"/>
</dbReference>
<evidence type="ECO:0000256" key="1">
    <source>
        <dbReference type="ARBA" id="ARBA00003487"/>
    </source>
</evidence>
<dbReference type="InterPro" id="IPR008284">
    <property type="entry name" value="MoCF_biosynth_CS"/>
</dbReference>